<reference evidence="2" key="1">
    <citation type="submission" date="2019-12" db="EMBL/GenBank/DDBJ databases">
        <authorList>
            <person name="Awala S.I."/>
            <person name="Rhee S.K."/>
        </authorList>
    </citation>
    <scope>NUCLEOTIDE SEQUENCE [LARGE SCALE GENOMIC DNA]</scope>
    <source>
        <strain evidence="2">IM1</strain>
    </source>
</reference>
<dbReference type="EMBL" id="CP046565">
    <property type="protein sequence ID" value="QJD29704.1"/>
    <property type="molecule type" value="Genomic_DNA"/>
</dbReference>
<organism evidence="1 2">
    <name type="scientific">Methylococcus geothermalis</name>
    <dbReference type="NCBI Taxonomy" id="2681310"/>
    <lineage>
        <taxon>Bacteria</taxon>
        <taxon>Pseudomonadati</taxon>
        <taxon>Pseudomonadota</taxon>
        <taxon>Gammaproteobacteria</taxon>
        <taxon>Methylococcales</taxon>
        <taxon>Methylococcaceae</taxon>
        <taxon>Methylococcus</taxon>
    </lineage>
</organism>
<keyword evidence="2" id="KW-1185">Reference proteome</keyword>
<dbReference type="Proteomes" id="UP000503004">
    <property type="component" value="Chromosome"/>
</dbReference>
<gene>
    <name evidence="1" type="ORF">GNH96_06805</name>
</gene>
<evidence type="ECO:0000313" key="1">
    <source>
        <dbReference type="EMBL" id="QJD29704.1"/>
    </source>
</evidence>
<protein>
    <submittedName>
        <fullName evidence="1">Uncharacterized protein</fullName>
    </submittedName>
</protein>
<proteinExistence type="predicted"/>
<dbReference type="AlphaFoldDB" id="A0A858Q7D7"/>
<dbReference type="RefSeq" id="WP_169602988.1">
    <property type="nucleotide sequence ID" value="NZ_CP046565.1"/>
</dbReference>
<dbReference type="KEGG" id="metu:GNH96_06805"/>
<sequence>MGRTRASNEIITPSGIALQTEAPSAAFTLNFVCRHQRHIPARVHHLNEIQPGELLAATDDRSSAPSFFGAVKPLSKQVVSKKQSQAA</sequence>
<name>A0A858Q7D7_9GAMM</name>
<evidence type="ECO:0000313" key="2">
    <source>
        <dbReference type="Proteomes" id="UP000503004"/>
    </source>
</evidence>
<accession>A0A858Q7D7</accession>